<evidence type="ECO:0000256" key="4">
    <source>
        <dbReference type="ARBA" id="ARBA00022989"/>
    </source>
</evidence>
<keyword evidence="5 7" id="KW-0472">Membrane</keyword>
<evidence type="ECO:0000313" key="10">
    <source>
        <dbReference type="EMBL" id="MDN4611564.1"/>
    </source>
</evidence>
<dbReference type="RefSeq" id="WP_301227615.1">
    <property type="nucleotide sequence ID" value="NZ_JAROCG010000001.1"/>
</dbReference>
<dbReference type="EMBL" id="JAROCG010000001">
    <property type="protein sequence ID" value="MDN4611564.1"/>
    <property type="molecule type" value="Genomic_DNA"/>
</dbReference>
<evidence type="ECO:0000256" key="7">
    <source>
        <dbReference type="SAM" id="Phobius"/>
    </source>
</evidence>
<dbReference type="InterPro" id="IPR003838">
    <property type="entry name" value="ABC3_permease_C"/>
</dbReference>
<proteinExistence type="inferred from homology"/>
<evidence type="ECO:0000256" key="5">
    <source>
        <dbReference type="ARBA" id="ARBA00023136"/>
    </source>
</evidence>
<dbReference type="Pfam" id="PF12704">
    <property type="entry name" value="MacB_PCD"/>
    <property type="match status" value="1"/>
</dbReference>
<dbReference type="Pfam" id="PF02687">
    <property type="entry name" value="FtsX"/>
    <property type="match status" value="1"/>
</dbReference>
<dbReference type="InterPro" id="IPR025857">
    <property type="entry name" value="MacB_PCD"/>
</dbReference>
<protein>
    <submittedName>
        <fullName evidence="10">FtsX-like permease family protein</fullName>
    </submittedName>
</protein>
<evidence type="ECO:0000259" key="9">
    <source>
        <dbReference type="Pfam" id="PF12704"/>
    </source>
</evidence>
<evidence type="ECO:0000256" key="6">
    <source>
        <dbReference type="ARBA" id="ARBA00038076"/>
    </source>
</evidence>
<organism evidence="10 11">
    <name type="scientific">Arthrobacter burdickii</name>
    <dbReference type="NCBI Taxonomy" id="3035920"/>
    <lineage>
        <taxon>Bacteria</taxon>
        <taxon>Bacillati</taxon>
        <taxon>Actinomycetota</taxon>
        <taxon>Actinomycetes</taxon>
        <taxon>Micrococcales</taxon>
        <taxon>Micrococcaceae</taxon>
        <taxon>Arthrobacter</taxon>
    </lineage>
</organism>
<dbReference type="Proteomes" id="UP001174209">
    <property type="component" value="Unassembled WGS sequence"/>
</dbReference>
<evidence type="ECO:0000256" key="2">
    <source>
        <dbReference type="ARBA" id="ARBA00022475"/>
    </source>
</evidence>
<feature type="domain" description="MacB-like periplasmic core" evidence="9">
    <location>
        <begin position="21"/>
        <end position="227"/>
    </location>
</feature>
<comment type="subcellular location">
    <subcellularLocation>
        <location evidence="1">Cell membrane</location>
        <topology evidence="1">Multi-pass membrane protein</topology>
    </subcellularLocation>
</comment>
<feature type="transmembrane region" description="Helical" evidence="7">
    <location>
        <begin position="348"/>
        <end position="377"/>
    </location>
</feature>
<dbReference type="PANTHER" id="PTHR30572">
    <property type="entry name" value="MEMBRANE COMPONENT OF TRANSPORTER-RELATED"/>
    <property type="match status" value="1"/>
</dbReference>
<feature type="transmembrane region" description="Helical" evidence="7">
    <location>
        <begin position="303"/>
        <end position="327"/>
    </location>
</feature>
<comment type="caution">
    <text evidence="10">The sequence shown here is derived from an EMBL/GenBank/DDBJ whole genome shotgun (WGS) entry which is preliminary data.</text>
</comment>
<evidence type="ECO:0000256" key="1">
    <source>
        <dbReference type="ARBA" id="ARBA00004651"/>
    </source>
</evidence>
<evidence type="ECO:0000256" key="3">
    <source>
        <dbReference type="ARBA" id="ARBA00022692"/>
    </source>
</evidence>
<evidence type="ECO:0000259" key="8">
    <source>
        <dbReference type="Pfam" id="PF02687"/>
    </source>
</evidence>
<dbReference type="PANTHER" id="PTHR30572:SF4">
    <property type="entry name" value="ABC TRANSPORTER PERMEASE YTRF"/>
    <property type="match status" value="1"/>
</dbReference>
<dbReference type="InterPro" id="IPR050250">
    <property type="entry name" value="Macrolide_Exporter_MacB"/>
</dbReference>
<keyword evidence="3 7" id="KW-0812">Transmembrane</keyword>
<keyword evidence="11" id="KW-1185">Reference proteome</keyword>
<evidence type="ECO:0000313" key="11">
    <source>
        <dbReference type="Proteomes" id="UP001174209"/>
    </source>
</evidence>
<sequence>MSFIDIIGTAIGNSLRSRLRTTLTVIAVFIGAFTLTITSAIGTGISSYIDTQVAAFGAADVLSITVTAEEEAPAEEGPAPYDPDQAVAAGGFEGDGSEFATGVLTAEDLTAIKGVEGILDVNPVLQVTPRYIEYAGNGKFELAVNASAALSTPDLAAGSQLQGESAGNGNQLLLVTSDLDGLGFPTADAAVGESVIIGIVDYMGEMHEVTATVAGVQNQSILTGGGGALNQALTDELYDVQNTGKPANTTEGAFLAMAHFDAASSEDEIDALQADLAAQGYTAVTVADQIGIIQTVISGIVGVLNAFAVIALIAAGFGIINTLLMSVQERTREIGLMKAMGMGGGRIYALFSIEAVFIGFLGSAIGALAAIGTGAIANNFLAGTVLADLEGLQVLRFAPLPMAAIILLVMLIAFLAGTLPARRASRQNPIDALRYE</sequence>
<keyword evidence="2" id="KW-1003">Cell membrane</keyword>
<feature type="transmembrane region" description="Helical" evidence="7">
    <location>
        <begin position="21"/>
        <end position="42"/>
    </location>
</feature>
<name>A0ABT8K5G4_9MICC</name>
<accession>A0ABT8K5G4</accession>
<feature type="transmembrane region" description="Helical" evidence="7">
    <location>
        <begin position="397"/>
        <end position="419"/>
    </location>
</feature>
<gene>
    <name evidence="10" type="ORF">P5G52_11900</name>
</gene>
<keyword evidence="4 7" id="KW-1133">Transmembrane helix</keyword>
<comment type="similarity">
    <text evidence="6">Belongs to the ABC-4 integral membrane protein family.</text>
</comment>
<feature type="domain" description="ABC3 transporter permease C-terminal" evidence="8">
    <location>
        <begin position="306"/>
        <end position="429"/>
    </location>
</feature>
<reference evidence="10" key="1">
    <citation type="submission" date="2023-06" db="EMBL/GenBank/DDBJ databases">
        <title>MT1 and MT2 Draft Genomes of Novel Species.</title>
        <authorList>
            <person name="Venkateswaran K."/>
        </authorList>
    </citation>
    <scope>NUCLEOTIDE SEQUENCE</scope>
    <source>
        <strain evidence="10">IIF3SC-B10</strain>
    </source>
</reference>